<sequence length="389" mass="42583">MKSEKWTSAPTAEQTGGTPSLPTGSTAPVLRMGVEEEYLVVDPVSRQLSTRADKVVTEAATELGDRVTTELTRYQVEIRTHPHTSLTALDEDLRHSRRSVARAAARLGLRIISSGTPVLGQHTPLPLSAGRRYAQSLATFRALDHEQTVCACHIHVEMPGLATALALSNHLRPWLPALIALGGNSPYWDGQDTGYDSWRTLTWGRWPVSGPPPYFESAAHYEDLIGRLLTSHTLLDRGGVYWDVRPSHHVPTLEIRVADATPTVDDTVLLAAAVKGLAATALAAVRDGQPAPRPEAELLRAACWRAARDGVRGHSIDLASGRLQPTTRLIEQLWTTALPALAPEDLARLHATRRRLLAQGNGADRQRAAYRHRHSHHDVIDHLIQQTTA</sequence>
<keyword evidence="3 5" id="KW-0067">ATP-binding</keyword>
<evidence type="ECO:0000256" key="4">
    <source>
        <dbReference type="ARBA" id="ARBA00048819"/>
    </source>
</evidence>
<evidence type="ECO:0000313" key="7">
    <source>
        <dbReference type="EMBL" id="GAA0271721.1"/>
    </source>
</evidence>
<dbReference type="NCBIfam" id="NF010041">
    <property type="entry name" value="PRK13517.1-1"/>
    <property type="match status" value="1"/>
</dbReference>
<reference evidence="7 8" key="1">
    <citation type="journal article" date="2019" name="Int. J. Syst. Evol. Microbiol.">
        <title>The Global Catalogue of Microorganisms (GCM) 10K type strain sequencing project: providing services to taxonomists for standard genome sequencing and annotation.</title>
        <authorList>
            <consortium name="The Broad Institute Genomics Platform"/>
            <consortium name="The Broad Institute Genome Sequencing Center for Infectious Disease"/>
            <person name="Wu L."/>
            <person name="Ma J."/>
        </authorList>
    </citation>
    <scope>NUCLEOTIDE SEQUENCE [LARGE SCALE GENOMIC DNA]</scope>
    <source>
        <strain evidence="7 8">JCM 4505</strain>
    </source>
</reference>
<comment type="similarity">
    <text evidence="5">Belongs to the glutamate--cysteine ligase type 2 family. YbdK subfamily.</text>
</comment>
<keyword evidence="1 5" id="KW-0436">Ligase</keyword>
<comment type="function">
    <text evidence="5">ATP-dependent carboxylate-amine ligase which exhibits weak glutamate--cysteine ligase activity.</text>
</comment>
<dbReference type="HAMAP" id="MF_01609">
    <property type="entry name" value="Glu_cys_ligase_2"/>
    <property type="match status" value="1"/>
</dbReference>
<dbReference type="Proteomes" id="UP001501867">
    <property type="component" value="Unassembled WGS sequence"/>
</dbReference>
<proteinExistence type="inferred from homology"/>
<dbReference type="RefSeq" id="WP_344151989.1">
    <property type="nucleotide sequence ID" value="NZ_BAAABV010000005.1"/>
</dbReference>
<dbReference type="PANTHER" id="PTHR36510:SF1">
    <property type="entry name" value="GLUTAMATE--CYSTEINE LIGASE 2-RELATED"/>
    <property type="match status" value="1"/>
</dbReference>
<evidence type="ECO:0000313" key="8">
    <source>
        <dbReference type="Proteomes" id="UP001501867"/>
    </source>
</evidence>
<feature type="region of interest" description="Disordered" evidence="6">
    <location>
        <begin position="1"/>
        <end position="27"/>
    </location>
</feature>
<feature type="compositionally biased region" description="Polar residues" evidence="6">
    <location>
        <begin position="1"/>
        <end position="14"/>
    </location>
</feature>
<dbReference type="EMBL" id="BAAABV010000005">
    <property type="protein sequence ID" value="GAA0271721.1"/>
    <property type="molecule type" value="Genomic_DNA"/>
</dbReference>
<feature type="compositionally biased region" description="Low complexity" evidence="6">
    <location>
        <begin position="15"/>
        <end position="26"/>
    </location>
</feature>
<keyword evidence="2 5" id="KW-0547">Nucleotide-binding</keyword>
<dbReference type="InterPro" id="IPR006336">
    <property type="entry name" value="GCS2"/>
</dbReference>
<comment type="catalytic activity">
    <reaction evidence="4 5">
        <text>L-cysteine + L-glutamate + ATP = gamma-L-glutamyl-L-cysteine + ADP + phosphate + H(+)</text>
        <dbReference type="Rhea" id="RHEA:13285"/>
        <dbReference type="ChEBI" id="CHEBI:15378"/>
        <dbReference type="ChEBI" id="CHEBI:29985"/>
        <dbReference type="ChEBI" id="CHEBI:30616"/>
        <dbReference type="ChEBI" id="CHEBI:35235"/>
        <dbReference type="ChEBI" id="CHEBI:43474"/>
        <dbReference type="ChEBI" id="CHEBI:58173"/>
        <dbReference type="ChEBI" id="CHEBI:456216"/>
        <dbReference type="EC" id="6.3.2.2"/>
    </reaction>
</comment>
<name>A0ABN0V2G1_9ACTN</name>
<dbReference type="Gene3D" id="3.30.590.20">
    <property type="match status" value="1"/>
</dbReference>
<dbReference type="PANTHER" id="PTHR36510">
    <property type="entry name" value="GLUTAMATE--CYSTEINE LIGASE 2-RELATED"/>
    <property type="match status" value="1"/>
</dbReference>
<dbReference type="NCBIfam" id="TIGR02050">
    <property type="entry name" value="gshA_cyan_rel"/>
    <property type="match status" value="1"/>
</dbReference>
<feature type="region of interest" description="Disordered" evidence="6">
    <location>
        <begin position="369"/>
        <end position="389"/>
    </location>
</feature>
<accession>A0ABN0V2G1</accession>
<dbReference type="InterPro" id="IPR050141">
    <property type="entry name" value="GCL_type2/YbdK_subfam"/>
</dbReference>
<organism evidence="7 8">
    <name type="scientific">Streptomyces polychromogenes</name>
    <dbReference type="NCBI Taxonomy" id="67342"/>
    <lineage>
        <taxon>Bacteria</taxon>
        <taxon>Bacillati</taxon>
        <taxon>Actinomycetota</taxon>
        <taxon>Actinomycetes</taxon>
        <taxon>Kitasatosporales</taxon>
        <taxon>Streptomycetaceae</taxon>
        <taxon>Streptomyces</taxon>
    </lineage>
</organism>
<gene>
    <name evidence="7" type="ORF">GCM10010302_06650</name>
</gene>
<dbReference type="GO" id="GO:0016874">
    <property type="term" value="F:ligase activity"/>
    <property type="evidence" value="ECO:0007669"/>
    <property type="project" value="UniProtKB-KW"/>
</dbReference>
<comment type="caution">
    <text evidence="7">The sequence shown here is derived from an EMBL/GenBank/DDBJ whole genome shotgun (WGS) entry which is preliminary data.</text>
</comment>
<evidence type="ECO:0000256" key="6">
    <source>
        <dbReference type="SAM" id="MobiDB-lite"/>
    </source>
</evidence>
<dbReference type="InterPro" id="IPR014746">
    <property type="entry name" value="Gln_synth/guanido_kin_cat_dom"/>
</dbReference>
<dbReference type="SUPFAM" id="SSF55931">
    <property type="entry name" value="Glutamine synthetase/guanido kinase"/>
    <property type="match status" value="1"/>
</dbReference>
<evidence type="ECO:0000256" key="5">
    <source>
        <dbReference type="HAMAP-Rule" id="MF_01609"/>
    </source>
</evidence>
<evidence type="ECO:0000256" key="2">
    <source>
        <dbReference type="ARBA" id="ARBA00022741"/>
    </source>
</evidence>
<evidence type="ECO:0000256" key="1">
    <source>
        <dbReference type="ARBA" id="ARBA00022598"/>
    </source>
</evidence>
<dbReference type="Pfam" id="PF04107">
    <property type="entry name" value="GCS2"/>
    <property type="match status" value="1"/>
</dbReference>
<dbReference type="EC" id="6.3.2.2" evidence="5"/>
<evidence type="ECO:0000256" key="3">
    <source>
        <dbReference type="ARBA" id="ARBA00022840"/>
    </source>
</evidence>
<dbReference type="InterPro" id="IPR011793">
    <property type="entry name" value="YbdK"/>
</dbReference>
<keyword evidence="8" id="KW-1185">Reference proteome</keyword>
<protein>
    <recommendedName>
        <fullName evidence="5">Putative glutamate--cysteine ligase 2</fullName>
        <ecNumber evidence="5">6.3.2.2</ecNumber>
    </recommendedName>
    <alternativeName>
        <fullName evidence="5">Gamma-glutamylcysteine synthetase 2</fullName>
        <shortName evidence="5">GCS 2</shortName>
        <shortName evidence="5">Gamma-GCS 2</shortName>
    </alternativeName>
</protein>